<dbReference type="GO" id="GO:0005384">
    <property type="term" value="F:manganese ion transmembrane transporter activity"/>
    <property type="evidence" value="ECO:0007669"/>
    <property type="project" value="TreeGrafter"/>
</dbReference>
<keyword evidence="2" id="KW-0813">Transport</keyword>
<evidence type="ECO:0000256" key="4">
    <source>
        <dbReference type="ARBA" id="ARBA00022847"/>
    </source>
</evidence>
<dbReference type="STRING" id="435880.SAMN04487988_11320"/>
<comment type="subcellular location">
    <subcellularLocation>
        <location evidence="1">Membrane</location>
        <topology evidence="1">Multi-pass membrane protein</topology>
    </subcellularLocation>
</comment>
<feature type="transmembrane region" description="Helical" evidence="7">
    <location>
        <begin position="286"/>
        <end position="312"/>
    </location>
</feature>
<feature type="transmembrane region" description="Helical" evidence="7">
    <location>
        <begin position="161"/>
        <end position="180"/>
    </location>
</feature>
<evidence type="ECO:0000256" key="1">
    <source>
        <dbReference type="ARBA" id="ARBA00004141"/>
    </source>
</evidence>
<dbReference type="GO" id="GO:0034755">
    <property type="term" value="P:iron ion transmembrane transport"/>
    <property type="evidence" value="ECO:0007669"/>
    <property type="project" value="TreeGrafter"/>
</dbReference>
<feature type="transmembrane region" description="Helical" evidence="7">
    <location>
        <begin position="21"/>
        <end position="40"/>
    </location>
</feature>
<gene>
    <name evidence="8" type="ORF">SAMN04487988_11320</name>
</gene>
<evidence type="ECO:0000256" key="3">
    <source>
        <dbReference type="ARBA" id="ARBA00022692"/>
    </source>
</evidence>
<evidence type="ECO:0000256" key="7">
    <source>
        <dbReference type="SAM" id="Phobius"/>
    </source>
</evidence>
<dbReference type="InterPro" id="IPR001046">
    <property type="entry name" value="NRAMP_fam"/>
</dbReference>
<dbReference type="NCBIfam" id="NF037982">
    <property type="entry name" value="Nramp_1"/>
    <property type="match status" value="1"/>
</dbReference>
<evidence type="ECO:0000313" key="9">
    <source>
        <dbReference type="Proteomes" id="UP000199642"/>
    </source>
</evidence>
<keyword evidence="5 7" id="KW-1133">Transmembrane helix</keyword>
<feature type="transmembrane region" description="Helical" evidence="7">
    <location>
        <begin position="127"/>
        <end position="149"/>
    </location>
</feature>
<dbReference type="GO" id="GO:0005886">
    <property type="term" value="C:plasma membrane"/>
    <property type="evidence" value="ECO:0007669"/>
    <property type="project" value="TreeGrafter"/>
</dbReference>
<dbReference type="PANTHER" id="PTHR11706:SF33">
    <property type="entry name" value="NATURAL RESISTANCE-ASSOCIATED MACROPHAGE PROTEIN 2"/>
    <property type="match status" value="1"/>
</dbReference>
<evidence type="ECO:0000256" key="5">
    <source>
        <dbReference type="ARBA" id="ARBA00022989"/>
    </source>
</evidence>
<keyword evidence="3 7" id="KW-0812">Transmembrane</keyword>
<name>A0A1I2WJ00_9BACT</name>
<evidence type="ECO:0000256" key="2">
    <source>
        <dbReference type="ARBA" id="ARBA00022448"/>
    </source>
</evidence>
<feature type="transmembrane region" description="Helical" evidence="7">
    <location>
        <begin position="351"/>
        <end position="374"/>
    </location>
</feature>
<evidence type="ECO:0000313" key="8">
    <source>
        <dbReference type="EMBL" id="SFH01288.1"/>
    </source>
</evidence>
<feature type="transmembrane region" description="Helical" evidence="7">
    <location>
        <begin position="386"/>
        <end position="404"/>
    </location>
</feature>
<dbReference type="EMBL" id="FOPC01000013">
    <property type="protein sequence ID" value="SFH01288.1"/>
    <property type="molecule type" value="Genomic_DNA"/>
</dbReference>
<protein>
    <submittedName>
        <fullName evidence="8">NRAMP (Natural resistance-associated macrophage protein) metal ion transporters</fullName>
    </submittedName>
</protein>
<dbReference type="Pfam" id="PF01566">
    <property type="entry name" value="Nramp"/>
    <property type="match status" value="1"/>
</dbReference>
<feature type="transmembrane region" description="Helical" evidence="7">
    <location>
        <begin position="86"/>
        <end position="107"/>
    </location>
</feature>
<feature type="transmembrane region" description="Helical" evidence="7">
    <location>
        <begin position="240"/>
        <end position="260"/>
    </location>
</feature>
<accession>A0A1I2WJ00</accession>
<dbReference type="PANTHER" id="PTHR11706">
    <property type="entry name" value="SOLUTE CARRIER PROTEIN FAMILY 11 MEMBER"/>
    <property type="match status" value="1"/>
</dbReference>
<sequence length="416" mass="44751">MSKNYNLSLRNFLHNLGPGPIITAAFIGPGTVMVCTQAGYQFGFSLIWGLLLSIIATIILQETAGRIGLATGKDLAQLIRNQKNNTLLKIFQIVLVLLAIVLGNIAYESGNITGSQLGLQVFWDSPSLSIGTWQIQSGNFLIGALAFFLLVMGNYQVLEKFLVSLVILMSLAFLVTAVLVRPAWGEVFEGFVPSLDLDQTTTLVALIGTTVVPYNLFLYAALVKNKWKSPTEIHWMRRDIILSVILGGLVSMAILIVGTVNQSVEINSAQDIAMGLDQVFGSSGKYLMGFGLLAAGLTSSITSPLAAGLVICGIMGWNQDTSSVPMRIAIGLVVGMGLFFASFGIKPSQLIALAQLANGILLPLISGWLIWLANQKSWMKAYKNPLWINILSLSILLITFGLGLKSISAVLNLGIF</sequence>
<dbReference type="GO" id="GO:0015086">
    <property type="term" value="F:cadmium ion transmembrane transporter activity"/>
    <property type="evidence" value="ECO:0007669"/>
    <property type="project" value="TreeGrafter"/>
</dbReference>
<evidence type="ECO:0000256" key="6">
    <source>
        <dbReference type="ARBA" id="ARBA00023136"/>
    </source>
</evidence>
<organism evidence="8 9">
    <name type="scientific">Algoriphagus hitonicola</name>
    <dbReference type="NCBI Taxonomy" id="435880"/>
    <lineage>
        <taxon>Bacteria</taxon>
        <taxon>Pseudomonadati</taxon>
        <taxon>Bacteroidota</taxon>
        <taxon>Cytophagia</taxon>
        <taxon>Cytophagales</taxon>
        <taxon>Cyclobacteriaceae</taxon>
        <taxon>Algoriphagus</taxon>
    </lineage>
</organism>
<dbReference type="RefSeq" id="WP_245753059.1">
    <property type="nucleotide sequence ID" value="NZ_FOPC01000013.1"/>
</dbReference>
<dbReference type="AlphaFoldDB" id="A0A1I2WJ00"/>
<feature type="transmembrane region" description="Helical" evidence="7">
    <location>
        <begin position="200"/>
        <end position="219"/>
    </location>
</feature>
<proteinExistence type="predicted"/>
<keyword evidence="4" id="KW-0769">Symport</keyword>
<dbReference type="GO" id="GO:0015293">
    <property type="term" value="F:symporter activity"/>
    <property type="evidence" value="ECO:0007669"/>
    <property type="project" value="UniProtKB-KW"/>
</dbReference>
<keyword evidence="6 7" id="KW-0472">Membrane</keyword>
<feature type="transmembrane region" description="Helical" evidence="7">
    <location>
        <begin position="46"/>
        <end position="65"/>
    </location>
</feature>
<feature type="transmembrane region" description="Helical" evidence="7">
    <location>
        <begin position="324"/>
        <end position="345"/>
    </location>
</feature>
<dbReference type="Proteomes" id="UP000199642">
    <property type="component" value="Unassembled WGS sequence"/>
</dbReference>
<reference evidence="9" key="1">
    <citation type="submission" date="2016-10" db="EMBL/GenBank/DDBJ databases">
        <authorList>
            <person name="Varghese N."/>
            <person name="Submissions S."/>
        </authorList>
    </citation>
    <scope>NUCLEOTIDE SEQUENCE [LARGE SCALE GENOMIC DNA]</scope>
    <source>
        <strain evidence="9">DSM 19315</strain>
    </source>
</reference>
<dbReference type="PRINTS" id="PR00447">
    <property type="entry name" value="NATRESASSCMP"/>
</dbReference>
<keyword evidence="9" id="KW-1185">Reference proteome</keyword>